<comment type="caution">
    <text evidence="2">The sequence shown here is derived from an EMBL/GenBank/DDBJ whole genome shotgun (WGS) entry which is preliminary data.</text>
</comment>
<keyword evidence="1" id="KW-0472">Membrane</keyword>
<keyword evidence="1" id="KW-0812">Transmembrane</keyword>
<name>A0A6L5YRC7_9FIRM</name>
<dbReference type="Proteomes" id="UP000474024">
    <property type="component" value="Unassembled WGS sequence"/>
</dbReference>
<sequence length="164" mass="19164">MTEVYVLVERKKSTLMKILTAVVLVIGILFALFSLIAPLFLSGALILLVVWYFFLFRNSKEFEYSFFDGELRFAKIMNKSRRKRLRVFTMDDVIQIAPAGDRSIYKYEQDNTVKKIDYTSGNKDVPHYNLIMKDENGVSMISYEPDDKYLDAICVKYGQKVIRR</sequence>
<keyword evidence="1" id="KW-1133">Transmembrane helix</keyword>
<dbReference type="EMBL" id="VUNI01000012">
    <property type="protein sequence ID" value="MST74990.1"/>
    <property type="molecule type" value="Genomic_DNA"/>
</dbReference>
<evidence type="ECO:0000256" key="1">
    <source>
        <dbReference type="SAM" id="Phobius"/>
    </source>
</evidence>
<organism evidence="2 3">
    <name type="scientific">Roseburia porci</name>
    <dbReference type="NCBI Taxonomy" id="2605790"/>
    <lineage>
        <taxon>Bacteria</taxon>
        <taxon>Bacillati</taxon>
        <taxon>Bacillota</taxon>
        <taxon>Clostridia</taxon>
        <taxon>Lachnospirales</taxon>
        <taxon>Lachnospiraceae</taxon>
        <taxon>Roseburia</taxon>
    </lineage>
</organism>
<dbReference type="InterPro" id="IPR046088">
    <property type="entry name" value="DUF6106"/>
</dbReference>
<feature type="transmembrane region" description="Helical" evidence="1">
    <location>
        <begin position="39"/>
        <end position="56"/>
    </location>
</feature>
<protein>
    <submittedName>
        <fullName evidence="2">Uncharacterized protein</fullName>
    </submittedName>
</protein>
<dbReference type="RefSeq" id="WP_154429955.1">
    <property type="nucleotide sequence ID" value="NZ_VUNI01000012.1"/>
</dbReference>
<reference evidence="2 3" key="1">
    <citation type="submission" date="2019-08" db="EMBL/GenBank/DDBJ databases">
        <title>In-depth cultivation of the pig gut microbiome towards novel bacterial diversity and tailored functional studies.</title>
        <authorList>
            <person name="Wylensek D."/>
            <person name="Hitch T.C.A."/>
            <person name="Clavel T."/>
        </authorList>
    </citation>
    <scope>NUCLEOTIDE SEQUENCE [LARGE SCALE GENOMIC DNA]</scope>
    <source>
        <strain evidence="2 3">MUC/MUC-530-WT-4D</strain>
    </source>
</reference>
<accession>A0A6L5YRC7</accession>
<evidence type="ECO:0000313" key="3">
    <source>
        <dbReference type="Proteomes" id="UP000474024"/>
    </source>
</evidence>
<dbReference type="Pfam" id="PF19601">
    <property type="entry name" value="DUF6106"/>
    <property type="match status" value="1"/>
</dbReference>
<evidence type="ECO:0000313" key="2">
    <source>
        <dbReference type="EMBL" id="MST74990.1"/>
    </source>
</evidence>
<keyword evidence="3" id="KW-1185">Reference proteome</keyword>
<gene>
    <name evidence="2" type="ORF">FYJ75_08100</name>
</gene>
<feature type="transmembrane region" description="Helical" evidence="1">
    <location>
        <begin position="15"/>
        <end position="33"/>
    </location>
</feature>
<proteinExistence type="predicted"/>
<dbReference type="AlphaFoldDB" id="A0A6L5YRC7"/>